<dbReference type="InParanoid" id="F4RNH9"/>
<proteinExistence type="predicted"/>
<dbReference type="EMBL" id="GL883110">
    <property type="protein sequence ID" value="EGG06095.1"/>
    <property type="molecule type" value="Genomic_DNA"/>
</dbReference>
<organism evidence="2">
    <name type="scientific">Melampsora larici-populina (strain 98AG31 / pathotype 3-4-7)</name>
    <name type="common">Poplar leaf rust fungus</name>
    <dbReference type="NCBI Taxonomy" id="747676"/>
    <lineage>
        <taxon>Eukaryota</taxon>
        <taxon>Fungi</taxon>
        <taxon>Dikarya</taxon>
        <taxon>Basidiomycota</taxon>
        <taxon>Pucciniomycotina</taxon>
        <taxon>Pucciniomycetes</taxon>
        <taxon>Pucciniales</taxon>
        <taxon>Melampsoraceae</taxon>
        <taxon>Melampsora</taxon>
    </lineage>
</organism>
<dbReference type="KEGG" id="mlr:MELLADRAFT_107050"/>
<reference evidence="2" key="1">
    <citation type="journal article" date="2011" name="Proc. Natl. Acad. Sci. U.S.A.">
        <title>Obligate biotrophy features unraveled by the genomic analysis of rust fungi.</title>
        <authorList>
            <person name="Duplessis S."/>
            <person name="Cuomo C.A."/>
            <person name="Lin Y.-C."/>
            <person name="Aerts A."/>
            <person name="Tisserant E."/>
            <person name="Veneault-Fourrey C."/>
            <person name="Joly D.L."/>
            <person name="Hacquard S."/>
            <person name="Amselem J."/>
            <person name="Cantarel B.L."/>
            <person name="Chiu R."/>
            <person name="Coutinho P.M."/>
            <person name="Feau N."/>
            <person name="Field M."/>
            <person name="Frey P."/>
            <person name="Gelhaye E."/>
            <person name="Goldberg J."/>
            <person name="Grabherr M.G."/>
            <person name="Kodira C.D."/>
            <person name="Kohler A."/>
            <person name="Kuees U."/>
            <person name="Lindquist E.A."/>
            <person name="Lucas S.M."/>
            <person name="Mago R."/>
            <person name="Mauceli E."/>
            <person name="Morin E."/>
            <person name="Murat C."/>
            <person name="Pangilinan J.L."/>
            <person name="Park R."/>
            <person name="Pearson M."/>
            <person name="Quesneville H."/>
            <person name="Rouhier N."/>
            <person name="Sakthikumar S."/>
            <person name="Salamov A.A."/>
            <person name="Schmutz J."/>
            <person name="Selles B."/>
            <person name="Shapiro H."/>
            <person name="Tanguay P."/>
            <person name="Tuskan G.A."/>
            <person name="Henrissat B."/>
            <person name="Van de Peer Y."/>
            <person name="Rouze P."/>
            <person name="Ellis J.G."/>
            <person name="Dodds P.N."/>
            <person name="Schein J.E."/>
            <person name="Zhong S."/>
            <person name="Hamelin R.C."/>
            <person name="Grigoriev I.V."/>
            <person name="Szabo L.J."/>
            <person name="Martin F."/>
        </authorList>
    </citation>
    <scope>NUCLEOTIDE SEQUENCE [LARGE SCALE GENOMIC DNA]</scope>
    <source>
        <strain evidence="2">98AG31 / pathotype 3-4-7</strain>
    </source>
</reference>
<dbReference type="HOGENOM" id="CLU_2278079_0_0_1"/>
<dbReference type="AlphaFoldDB" id="F4RNH9"/>
<evidence type="ECO:0000313" key="2">
    <source>
        <dbReference type="Proteomes" id="UP000001072"/>
    </source>
</evidence>
<sequence length="102" mass="10945">MFQIWKDTTIEDSGAKGVKDSDKGSNVVVTNSKAASPNKFEMFMPKDETSLASVSIGISGLTKFTSICALSQGGCLGGTTSSPRQAQTLVTYWYFKQKIPTP</sequence>
<evidence type="ECO:0000313" key="1">
    <source>
        <dbReference type="EMBL" id="EGG06095.1"/>
    </source>
</evidence>
<dbReference type="VEuPathDB" id="FungiDB:MELLADRAFT_107050"/>
<dbReference type="GeneID" id="18923070"/>
<gene>
    <name evidence="1" type="ORF">MELLADRAFT_107050</name>
</gene>
<dbReference type="RefSeq" id="XP_007410746.1">
    <property type="nucleotide sequence ID" value="XM_007410684.1"/>
</dbReference>
<keyword evidence="2" id="KW-1185">Reference proteome</keyword>
<accession>F4RNH9</accession>
<name>F4RNH9_MELLP</name>
<protein>
    <submittedName>
        <fullName evidence="1">Uncharacterized protein</fullName>
    </submittedName>
</protein>
<dbReference type="Proteomes" id="UP000001072">
    <property type="component" value="Unassembled WGS sequence"/>
</dbReference>